<evidence type="ECO:0000313" key="5">
    <source>
        <dbReference type="Proteomes" id="UP000289184"/>
    </source>
</evidence>
<evidence type="ECO:0000256" key="1">
    <source>
        <dbReference type="ARBA" id="ARBA00005254"/>
    </source>
</evidence>
<dbReference type="OrthoDB" id="9777711at2"/>
<proteinExistence type="inferred from homology"/>
<reference evidence="4 5" key="1">
    <citation type="submission" date="2018-07" db="EMBL/GenBank/DDBJ databases">
        <authorList>
            <person name="Peeters C."/>
        </authorList>
    </citation>
    <scope>NUCLEOTIDE SEQUENCE [LARGE SCALE GENOMIC DNA]</scope>
    <source>
        <strain evidence="4 5">LMG 3411</strain>
    </source>
</reference>
<dbReference type="AlphaFoldDB" id="A0A446C571"/>
<dbReference type="GO" id="GO:0004300">
    <property type="term" value="F:enoyl-CoA hydratase activity"/>
    <property type="evidence" value="ECO:0007669"/>
    <property type="project" value="UniProtKB-EC"/>
</dbReference>
<accession>A0A446C571</accession>
<dbReference type="RefSeq" id="WP_129526185.1">
    <property type="nucleotide sequence ID" value="NZ_UFQB01000003.1"/>
</dbReference>
<feature type="region of interest" description="Disordered" evidence="3">
    <location>
        <begin position="241"/>
        <end position="263"/>
    </location>
</feature>
<dbReference type="EMBL" id="UFQB01000003">
    <property type="protein sequence ID" value="SSW63016.1"/>
    <property type="molecule type" value="Genomic_DNA"/>
</dbReference>
<dbReference type="CDD" id="cd06558">
    <property type="entry name" value="crotonase-like"/>
    <property type="match status" value="1"/>
</dbReference>
<dbReference type="SUPFAM" id="SSF52096">
    <property type="entry name" value="ClpP/crotonase"/>
    <property type="match status" value="1"/>
</dbReference>
<evidence type="ECO:0000256" key="2">
    <source>
        <dbReference type="RuleBase" id="RU003707"/>
    </source>
</evidence>
<dbReference type="InterPro" id="IPR018376">
    <property type="entry name" value="Enoyl-CoA_hyd/isom_CS"/>
</dbReference>
<dbReference type="Proteomes" id="UP000289184">
    <property type="component" value="Unassembled WGS sequence"/>
</dbReference>
<name>A0A446C571_9BURK</name>
<evidence type="ECO:0000256" key="3">
    <source>
        <dbReference type="SAM" id="MobiDB-lite"/>
    </source>
</evidence>
<dbReference type="PANTHER" id="PTHR43802">
    <property type="entry name" value="ENOYL-COA HYDRATASE"/>
    <property type="match status" value="1"/>
</dbReference>
<protein>
    <submittedName>
        <fullName evidence="4">Putative enoyl-CoA hydratase echA8</fullName>
        <ecNumber evidence="4">4.2.1.17</ecNumber>
    </submittedName>
</protein>
<dbReference type="NCBIfam" id="NF006108">
    <property type="entry name" value="PRK08259.1"/>
    <property type="match status" value="1"/>
</dbReference>
<gene>
    <name evidence="4" type="primary">echA8_3</name>
    <name evidence="4" type="ORF">AGI3411_00868</name>
</gene>
<dbReference type="Gene3D" id="3.90.226.10">
    <property type="entry name" value="2-enoyl-CoA Hydratase, Chain A, domain 1"/>
    <property type="match status" value="1"/>
</dbReference>
<comment type="similarity">
    <text evidence="1 2">Belongs to the enoyl-CoA hydratase/isomerase family.</text>
</comment>
<sequence length="263" mass="27586">MAPKILVERTGFVTTVIINRPEVRNALDREAAAGLARALREFDADEDARVAVLCGAGGAFCSGADLKELAGGTDYEPWAGSPEGPLHAPLSKPVIAAVAGHACAGGLGVALWCDLRIAEESASFAVLSRRWGVPMSDGTTVRLPRLIGMSRALDMLLTARIVSAPEAEHYGLVNRVVPQGRARAEAEALAHQMAQFPQIALRSDRQSAYAQAGVTEREAVAAEMAYAAAARRLEARAGAQRFEEGAGRHGALPGAGKEAPCEP</sequence>
<dbReference type="Pfam" id="PF00378">
    <property type="entry name" value="ECH_1"/>
    <property type="match status" value="1"/>
</dbReference>
<dbReference type="InterPro" id="IPR029045">
    <property type="entry name" value="ClpP/crotonase-like_dom_sf"/>
</dbReference>
<dbReference type="PROSITE" id="PS00166">
    <property type="entry name" value="ENOYL_COA_HYDRATASE"/>
    <property type="match status" value="1"/>
</dbReference>
<organism evidence="4 5">
    <name type="scientific">Achromobacter agilis</name>
    <dbReference type="NCBI Taxonomy" id="1353888"/>
    <lineage>
        <taxon>Bacteria</taxon>
        <taxon>Pseudomonadati</taxon>
        <taxon>Pseudomonadota</taxon>
        <taxon>Betaproteobacteria</taxon>
        <taxon>Burkholderiales</taxon>
        <taxon>Alcaligenaceae</taxon>
        <taxon>Achromobacter</taxon>
    </lineage>
</organism>
<dbReference type="EC" id="4.2.1.17" evidence="4"/>
<dbReference type="InterPro" id="IPR001753">
    <property type="entry name" value="Enoyl-CoA_hydra/iso"/>
</dbReference>
<keyword evidence="5" id="KW-1185">Reference proteome</keyword>
<evidence type="ECO:0000313" key="4">
    <source>
        <dbReference type="EMBL" id="SSW63016.1"/>
    </source>
</evidence>
<dbReference type="Gene3D" id="1.10.287.2460">
    <property type="match status" value="1"/>
</dbReference>
<dbReference type="PANTHER" id="PTHR43802:SF1">
    <property type="entry name" value="IP11341P-RELATED"/>
    <property type="match status" value="1"/>
</dbReference>
<keyword evidence="4" id="KW-0456">Lyase</keyword>